<organism evidence="1 2">
    <name type="scientific">Enterococcus mundtii</name>
    <dbReference type="NCBI Taxonomy" id="53346"/>
    <lineage>
        <taxon>Bacteria</taxon>
        <taxon>Bacillati</taxon>
        <taxon>Bacillota</taxon>
        <taxon>Bacilli</taxon>
        <taxon>Lactobacillales</taxon>
        <taxon>Enterococcaceae</taxon>
        <taxon>Enterococcus</taxon>
    </lineage>
</organism>
<dbReference type="Proteomes" id="UP000189299">
    <property type="component" value="Unassembled WGS sequence"/>
</dbReference>
<evidence type="ECO:0000313" key="1">
    <source>
        <dbReference type="EMBL" id="ONN39881.1"/>
    </source>
</evidence>
<accession>A0A1V2U9F3</accession>
<comment type="caution">
    <text evidence="1">The sequence shown here is derived from an EMBL/GenBank/DDBJ whole genome shotgun (WGS) entry which is preliminary data.</text>
</comment>
<gene>
    <name evidence="1" type="ORF">BTN92_16000</name>
</gene>
<reference evidence="1 2" key="1">
    <citation type="submission" date="2016-12" db="EMBL/GenBank/DDBJ databases">
        <authorList>
            <person name="Song W.-J."/>
            <person name="Kurnit D.M."/>
        </authorList>
    </citation>
    <scope>NUCLEOTIDE SEQUENCE [LARGE SCALE GENOMIC DNA]</scope>
    <source>
        <strain evidence="1 2">CGB1038-1_S1</strain>
    </source>
</reference>
<evidence type="ECO:0000313" key="2">
    <source>
        <dbReference type="Proteomes" id="UP000189299"/>
    </source>
</evidence>
<protein>
    <submittedName>
        <fullName evidence="1">Uncharacterized protein</fullName>
    </submittedName>
</protein>
<dbReference type="AlphaFoldDB" id="A0A1V2U9F3"/>
<sequence>MINIRKVNWIDEDSGEADILLSDGLYSIECFCSDCDVSEGDMFTDIIYGFNIKHIVKSLNEEYIIDKKNDYYHVQGELIDLKNEILQIGEFKIDLSDGDIPKDIKQHEYLEADIARIDIY</sequence>
<dbReference type="EMBL" id="MSTR01000031">
    <property type="protein sequence ID" value="ONN39881.1"/>
    <property type="molecule type" value="Genomic_DNA"/>
</dbReference>
<proteinExistence type="predicted"/>
<dbReference type="OrthoDB" id="7007761at2"/>
<name>A0A1V2U9F3_ENTMU</name>
<dbReference type="RefSeq" id="WP_034687665.1">
    <property type="nucleotide sequence ID" value="NZ_CABMMO010000031.1"/>
</dbReference>